<dbReference type="CDD" id="cd16011">
    <property type="entry name" value="iPGM_like"/>
    <property type="match status" value="1"/>
</dbReference>
<evidence type="ECO:0000256" key="1">
    <source>
        <dbReference type="ARBA" id="ARBA00000370"/>
    </source>
</evidence>
<dbReference type="Gene3D" id="3.30.70.2130">
    <property type="entry name" value="Metalloenzyme domain"/>
    <property type="match status" value="1"/>
</dbReference>
<dbReference type="InterPro" id="IPR004456">
    <property type="entry name" value="Pglycerate_mutase_ApgM"/>
</dbReference>
<dbReference type="PANTHER" id="PTHR31209:SF0">
    <property type="entry name" value="METALLOENZYME DOMAIN-CONTAINING PROTEIN"/>
    <property type="match status" value="1"/>
</dbReference>
<comment type="pathway">
    <text evidence="3">Carbohydrate degradation.</text>
</comment>
<gene>
    <name evidence="7" type="ORF">CEE36_02565</name>
</gene>
<evidence type="ECO:0000256" key="2">
    <source>
        <dbReference type="ARBA" id="ARBA00002315"/>
    </source>
</evidence>
<protein>
    <submittedName>
        <fullName evidence="7">Phosphoglycerate mutase</fullName>
    </submittedName>
</protein>
<evidence type="ECO:0000256" key="3">
    <source>
        <dbReference type="ARBA" id="ARBA00004921"/>
    </source>
</evidence>
<dbReference type="GO" id="GO:0006096">
    <property type="term" value="P:glycolytic process"/>
    <property type="evidence" value="ECO:0007669"/>
    <property type="project" value="UniProtKB-KW"/>
</dbReference>
<comment type="catalytic activity">
    <reaction evidence="1">
        <text>(2R)-2-phosphoglycerate = (2R)-3-phosphoglycerate</text>
        <dbReference type="Rhea" id="RHEA:15901"/>
        <dbReference type="ChEBI" id="CHEBI:58272"/>
        <dbReference type="ChEBI" id="CHEBI:58289"/>
        <dbReference type="EC" id="5.4.2.12"/>
    </reaction>
</comment>
<dbReference type="Pfam" id="PF01676">
    <property type="entry name" value="Metalloenzyme"/>
    <property type="match status" value="1"/>
</dbReference>
<dbReference type="AlphaFoldDB" id="A0A532VA25"/>
<dbReference type="Proteomes" id="UP000317778">
    <property type="component" value="Unassembled WGS sequence"/>
</dbReference>
<feature type="domain" description="Metalloenzyme" evidence="6">
    <location>
        <begin position="14"/>
        <end position="387"/>
    </location>
</feature>
<evidence type="ECO:0000256" key="4">
    <source>
        <dbReference type="ARBA" id="ARBA00005524"/>
    </source>
</evidence>
<dbReference type="InterPro" id="IPR006124">
    <property type="entry name" value="Metalloenzyme"/>
</dbReference>
<dbReference type="PIRSF" id="PIRSF006392">
    <property type="entry name" value="IPGAM_arch"/>
    <property type="match status" value="1"/>
</dbReference>
<dbReference type="EMBL" id="NJBO01000002">
    <property type="protein sequence ID" value="TKJ44021.1"/>
    <property type="molecule type" value="Genomic_DNA"/>
</dbReference>
<dbReference type="NCBIfam" id="NF003160">
    <property type="entry name" value="PRK04135.1"/>
    <property type="match status" value="1"/>
</dbReference>
<evidence type="ECO:0000313" key="7">
    <source>
        <dbReference type="EMBL" id="TKJ44021.1"/>
    </source>
</evidence>
<dbReference type="Pfam" id="PF10143">
    <property type="entry name" value="PhosphMutase"/>
    <property type="match status" value="1"/>
</dbReference>
<comment type="caution">
    <text evidence="7">The sequence shown here is derived from an EMBL/GenBank/DDBJ whole genome shotgun (WGS) entry which is preliminary data.</text>
</comment>
<organism evidence="7 8">
    <name type="scientific">candidate division TA06 bacterium B3_TA06</name>
    <dbReference type="NCBI Taxonomy" id="2012487"/>
    <lineage>
        <taxon>Bacteria</taxon>
        <taxon>Bacteria division TA06</taxon>
    </lineage>
</organism>
<dbReference type="GO" id="GO:0004619">
    <property type="term" value="F:phosphoglycerate mutase activity"/>
    <property type="evidence" value="ECO:0007669"/>
    <property type="project" value="UniProtKB-EC"/>
</dbReference>
<sequence length="398" mass="43477">MEFLSDLVVPGETKILLLVADGLGGLQRNGKTELEIAKTPNLDALAAKSSLGLTTPVDAGITPGSGPAHLALFGYDPLEYEIGRGVLEALGIDYPLKRGDVAARGNFAAIKDGVIIDRRAGRISTQENKRICKRLSAEISEIEDVKIHIRPGKGHRFVLVLDGEGLSHELSESDPQKEGSPPAVIKPLASDAGKTARIVNRFIIQAQEMLQTEERANSLLLRGFASLPDLIPFPERFGLAAGAIATYPMYRGLARLVGMQVLETGSTWEEELSTLSKNRKGFDYFFVHFKEIDAAGEDGNFEKKVQLIERFDGLLPRLLKLNFDVVAITSDHSTPAMLESHSWHPNPFLLYAPQTARTEGESGFSERCCARGVLGHFNSLDVMPILLAHARRLKKFGA</sequence>
<dbReference type="SUPFAM" id="SSF53649">
    <property type="entry name" value="Alkaline phosphatase-like"/>
    <property type="match status" value="1"/>
</dbReference>
<comment type="similarity">
    <text evidence="4">Belongs to the BPG-independent phosphoglycerate mutase family. A-PGAM subfamily.</text>
</comment>
<dbReference type="GO" id="GO:0046872">
    <property type="term" value="F:metal ion binding"/>
    <property type="evidence" value="ECO:0007669"/>
    <property type="project" value="InterPro"/>
</dbReference>
<dbReference type="Gene3D" id="3.40.720.10">
    <property type="entry name" value="Alkaline Phosphatase, subunit A"/>
    <property type="match status" value="1"/>
</dbReference>
<keyword evidence="5" id="KW-0324">Glycolysis</keyword>
<name>A0A532VA25_UNCT6</name>
<evidence type="ECO:0000256" key="5">
    <source>
        <dbReference type="ARBA" id="ARBA00023152"/>
    </source>
</evidence>
<reference evidence="7 8" key="1">
    <citation type="submission" date="2017-06" db="EMBL/GenBank/DDBJ databases">
        <title>Novel microbial phyla capable of carbon fixation and sulfur reduction in deep-sea sediments.</title>
        <authorList>
            <person name="Huang J."/>
            <person name="Baker B."/>
            <person name="Wang Y."/>
        </authorList>
    </citation>
    <scope>NUCLEOTIDE SEQUENCE [LARGE SCALE GENOMIC DNA]</scope>
    <source>
        <strain evidence="7">B3_TA06</strain>
    </source>
</reference>
<proteinExistence type="inferred from homology"/>
<accession>A0A532VA25</accession>
<evidence type="ECO:0000313" key="8">
    <source>
        <dbReference type="Proteomes" id="UP000317778"/>
    </source>
</evidence>
<evidence type="ECO:0000259" key="6">
    <source>
        <dbReference type="Pfam" id="PF01676"/>
    </source>
</evidence>
<dbReference type="NCBIfam" id="TIGR00306">
    <property type="entry name" value="apgM"/>
    <property type="match status" value="1"/>
</dbReference>
<comment type="function">
    <text evidence="2">Catalyzes the interconversion of 2-phosphoglycerate and 3-phosphoglycerate.</text>
</comment>
<dbReference type="PANTHER" id="PTHR31209">
    <property type="entry name" value="COFACTOR-INDEPENDENT PHOSPHOGLYCERATE MUTASE"/>
    <property type="match status" value="1"/>
</dbReference>
<dbReference type="InterPro" id="IPR017850">
    <property type="entry name" value="Alkaline_phosphatase_core_sf"/>
</dbReference>
<dbReference type="InterPro" id="IPR042253">
    <property type="entry name" value="Pglycerate_mutase_ApgM_sf"/>
</dbReference>